<feature type="domain" description="Fungal lipase-type" evidence="9">
    <location>
        <begin position="123"/>
        <end position="260"/>
    </location>
</feature>
<evidence type="ECO:0000256" key="1">
    <source>
        <dbReference type="ARBA" id="ARBA00004229"/>
    </source>
</evidence>
<reference evidence="10" key="3">
    <citation type="submission" date="2015-04" db="UniProtKB">
        <authorList>
            <consortium name="EnsemblPlants"/>
        </authorList>
    </citation>
    <scope>IDENTIFICATION</scope>
</reference>
<keyword evidence="7" id="KW-0442">Lipid degradation</keyword>
<dbReference type="Gene3D" id="3.40.50.1820">
    <property type="entry name" value="alpha/beta hydrolase"/>
    <property type="match status" value="1"/>
</dbReference>
<dbReference type="InterPro" id="IPR029058">
    <property type="entry name" value="AB_hydrolase_fold"/>
</dbReference>
<dbReference type="Gramene" id="LPERR12G15790.1">
    <property type="protein sequence ID" value="LPERR12G15790.1"/>
    <property type="gene ID" value="LPERR12G15790"/>
</dbReference>
<comment type="subcellular location">
    <subcellularLocation>
        <location evidence="1">Plastid</location>
        <location evidence="1">Chloroplast</location>
    </subcellularLocation>
</comment>
<dbReference type="CDD" id="cd00519">
    <property type="entry name" value="Lipase_3"/>
    <property type="match status" value="1"/>
</dbReference>
<dbReference type="AlphaFoldDB" id="A0A0D9Y1E8"/>
<evidence type="ECO:0000256" key="7">
    <source>
        <dbReference type="ARBA" id="ARBA00022963"/>
    </source>
</evidence>
<dbReference type="Pfam" id="PF01764">
    <property type="entry name" value="Lipase_3"/>
    <property type="match status" value="1"/>
</dbReference>
<evidence type="ECO:0000313" key="10">
    <source>
        <dbReference type="EnsemblPlants" id="LPERR12G15790.1"/>
    </source>
</evidence>
<dbReference type="PANTHER" id="PTHR31403">
    <property type="entry name" value="PHOSPHOLIPASE A1-IBETA2, CHLOROPLASTIC"/>
    <property type="match status" value="1"/>
</dbReference>
<dbReference type="EnsemblPlants" id="LPERR12G15790.1">
    <property type="protein sequence ID" value="LPERR12G15790.1"/>
    <property type="gene ID" value="LPERR12G15790"/>
</dbReference>
<keyword evidence="3" id="KW-0150">Chloroplast</keyword>
<evidence type="ECO:0000256" key="4">
    <source>
        <dbReference type="ARBA" id="ARBA00022640"/>
    </source>
</evidence>
<dbReference type="PANTHER" id="PTHR31403:SF11">
    <property type="entry name" value="OS12G0614500 PROTEIN"/>
    <property type="match status" value="1"/>
</dbReference>
<dbReference type="Proteomes" id="UP000032180">
    <property type="component" value="Chromosome 12"/>
</dbReference>
<dbReference type="HOGENOM" id="CLU_063334_0_0_1"/>
<reference evidence="10 11" key="1">
    <citation type="submission" date="2012-08" db="EMBL/GenBank/DDBJ databases">
        <title>Oryza genome evolution.</title>
        <authorList>
            <person name="Wing R.A."/>
        </authorList>
    </citation>
    <scope>NUCLEOTIDE SEQUENCE</scope>
</reference>
<evidence type="ECO:0000256" key="3">
    <source>
        <dbReference type="ARBA" id="ARBA00022528"/>
    </source>
</evidence>
<evidence type="ECO:0000313" key="11">
    <source>
        <dbReference type="Proteomes" id="UP000032180"/>
    </source>
</evidence>
<accession>A0A0D9Y1E8</accession>
<keyword evidence="6" id="KW-0809">Transit peptide</keyword>
<dbReference type="InterPro" id="IPR002921">
    <property type="entry name" value="Fungal_lipase-type"/>
</dbReference>
<name>A0A0D9Y1E8_9ORYZ</name>
<dbReference type="GO" id="GO:0009507">
    <property type="term" value="C:chloroplast"/>
    <property type="evidence" value="ECO:0007669"/>
    <property type="project" value="UniProtKB-SubCell"/>
</dbReference>
<evidence type="ECO:0000256" key="5">
    <source>
        <dbReference type="ARBA" id="ARBA00022801"/>
    </source>
</evidence>
<keyword evidence="4" id="KW-0934">Plastid</keyword>
<dbReference type="GO" id="GO:0004620">
    <property type="term" value="F:phospholipase activity"/>
    <property type="evidence" value="ECO:0007669"/>
    <property type="project" value="TreeGrafter"/>
</dbReference>
<keyword evidence="8" id="KW-0443">Lipid metabolism</keyword>
<keyword evidence="11" id="KW-1185">Reference proteome</keyword>
<protein>
    <recommendedName>
        <fullName evidence="9">Fungal lipase-type domain-containing protein</fullName>
    </recommendedName>
</protein>
<sequence>MVGNGGDEQQSSLEDPKFRAELTRYGLMVDAAYNTFGNNHNVNSYESVLSDEIAKINANKACASEEGAVKRRYVVTAHLYATIDALPNWVDALPLPAGGLDKPYWFGFVAVDKLDDGGLWDIIVAWRGSATVADWMMDMRVVNRVPFGSDGAGEVAEGFYKVYTTSYSDVETTQLGKVVSAKEQVTDLVLGGALALMAAHDIAVAANANSDDQNNSAFQVRAVTFGAPRVGDDAFHNALTSRVKVYHVAVHQDIIPKLPMSLEYKDNSHYNIELDNGSGSMFNLMEAHSLNMYLHLMTIRNTAVVPKLSKPNTEASPINQSWVTRLISLYVGWQTGSTLIERPHMENESGYIHLPVPKLNAELDKLMGPRIM</sequence>
<evidence type="ECO:0000256" key="8">
    <source>
        <dbReference type="ARBA" id="ARBA00023098"/>
    </source>
</evidence>
<evidence type="ECO:0000256" key="6">
    <source>
        <dbReference type="ARBA" id="ARBA00022946"/>
    </source>
</evidence>
<reference evidence="11" key="2">
    <citation type="submission" date="2013-12" db="EMBL/GenBank/DDBJ databases">
        <authorList>
            <person name="Yu Y."/>
            <person name="Lee S."/>
            <person name="de Baynast K."/>
            <person name="Wissotski M."/>
            <person name="Liu L."/>
            <person name="Talag J."/>
            <person name="Goicoechea J."/>
            <person name="Angelova A."/>
            <person name="Jetty R."/>
            <person name="Kudrna D."/>
            <person name="Golser W."/>
            <person name="Rivera L."/>
            <person name="Zhang J."/>
            <person name="Wing R."/>
        </authorList>
    </citation>
    <scope>NUCLEOTIDE SEQUENCE</scope>
</reference>
<proteinExistence type="inferred from homology"/>
<dbReference type="SUPFAM" id="SSF53474">
    <property type="entry name" value="alpha/beta-Hydrolases"/>
    <property type="match status" value="1"/>
</dbReference>
<dbReference type="eggNOG" id="KOG4569">
    <property type="taxonomic scope" value="Eukaryota"/>
</dbReference>
<comment type="similarity">
    <text evidence="2">Belongs to the AB hydrolase superfamily. Lipase family.</text>
</comment>
<evidence type="ECO:0000256" key="2">
    <source>
        <dbReference type="ARBA" id="ARBA00010701"/>
    </source>
</evidence>
<dbReference type="GO" id="GO:0016042">
    <property type="term" value="P:lipid catabolic process"/>
    <property type="evidence" value="ECO:0007669"/>
    <property type="project" value="UniProtKB-KW"/>
</dbReference>
<organism evidence="10 11">
    <name type="scientific">Leersia perrieri</name>
    <dbReference type="NCBI Taxonomy" id="77586"/>
    <lineage>
        <taxon>Eukaryota</taxon>
        <taxon>Viridiplantae</taxon>
        <taxon>Streptophyta</taxon>
        <taxon>Embryophyta</taxon>
        <taxon>Tracheophyta</taxon>
        <taxon>Spermatophyta</taxon>
        <taxon>Magnoliopsida</taxon>
        <taxon>Liliopsida</taxon>
        <taxon>Poales</taxon>
        <taxon>Poaceae</taxon>
        <taxon>BOP clade</taxon>
        <taxon>Oryzoideae</taxon>
        <taxon>Oryzeae</taxon>
        <taxon>Oryzinae</taxon>
        <taxon>Leersia</taxon>
    </lineage>
</organism>
<evidence type="ECO:0000259" key="9">
    <source>
        <dbReference type="Pfam" id="PF01764"/>
    </source>
</evidence>
<keyword evidence="5" id="KW-0378">Hydrolase</keyword>